<keyword evidence="2" id="KW-1003">Cell membrane</keyword>
<accession>A0ABR0AY50</accession>
<dbReference type="PANTHER" id="PTHR42643">
    <property type="entry name" value="IONOTROPIC RECEPTOR 20A-RELATED"/>
    <property type="match status" value="1"/>
</dbReference>
<evidence type="ECO:0000256" key="5">
    <source>
        <dbReference type="ARBA" id="ARBA00023136"/>
    </source>
</evidence>
<proteinExistence type="predicted"/>
<gene>
    <name evidence="9" type="ORF">OUZ56_023024</name>
</gene>
<feature type="transmembrane region" description="Helical" evidence="8">
    <location>
        <begin position="77"/>
        <end position="99"/>
    </location>
</feature>
<protein>
    <submittedName>
        <fullName evidence="9">Uncharacterized protein</fullName>
    </submittedName>
</protein>
<dbReference type="EMBL" id="JAOYFB010000039">
    <property type="protein sequence ID" value="KAK4030066.1"/>
    <property type="molecule type" value="Genomic_DNA"/>
</dbReference>
<feature type="transmembrane region" description="Helical" evidence="8">
    <location>
        <begin position="163"/>
        <end position="183"/>
    </location>
</feature>
<sequence>MIPNLLNGYFSPLFAHIALIRNKNADVNGRLITPTAERLAYMDFTTAVSVFTFAMIQPMPQIHNRFLAPIKPFQPTVWYLIFVAFAATALILSVIRRSAGPAVQRRGQTNVQLFSDNAWYALVVIMSQGIQRLANIFFIKFFFTPIIKNNRLITGGHMPSSRLSMRFAAGSWCLIAFVLVYAYNSTLVSYISLSKYESIVNTWDDLAASTSLRVTAPRGSISAEIILVRTDFFFMFFILNSFGILCFCHFFLKEFKDGSVENAGRQSEAQSRRSFVDLTWRTGQSLAFRMLRLRRSRLNLEQQETI</sequence>
<keyword evidence="6" id="KW-0675">Receptor</keyword>
<evidence type="ECO:0000256" key="2">
    <source>
        <dbReference type="ARBA" id="ARBA00022475"/>
    </source>
</evidence>
<evidence type="ECO:0000256" key="6">
    <source>
        <dbReference type="ARBA" id="ARBA00023170"/>
    </source>
</evidence>
<keyword evidence="7" id="KW-0325">Glycoprotein</keyword>
<dbReference type="PANTHER" id="PTHR42643:SF24">
    <property type="entry name" value="IONOTROPIC RECEPTOR 60A"/>
    <property type="match status" value="1"/>
</dbReference>
<name>A0ABR0AY50_9CRUS</name>
<keyword evidence="3 8" id="KW-0812">Transmembrane</keyword>
<dbReference type="SUPFAM" id="SSF53850">
    <property type="entry name" value="Periplasmic binding protein-like II"/>
    <property type="match status" value="1"/>
</dbReference>
<keyword evidence="5 8" id="KW-0472">Membrane</keyword>
<dbReference type="Proteomes" id="UP001234178">
    <property type="component" value="Unassembled WGS sequence"/>
</dbReference>
<evidence type="ECO:0000256" key="3">
    <source>
        <dbReference type="ARBA" id="ARBA00022692"/>
    </source>
</evidence>
<keyword evidence="4 8" id="KW-1133">Transmembrane helix</keyword>
<evidence type="ECO:0000256" key="1">
    <source>
        <dbReference type="ARBA" id="ARBA00004651"/>
    </source>
</evidence>
<evidence type="ECO:0000256" key="7">
    <source>
        <dbReference type="ARBA" id="ARBA00023180"/>
    </source>
</evidence>
<organism evidence="9 10">
    <name type="scientific">Daphnia magna</name>
    <dbReference type="NCBI Taxonomy" id="35525"/>
    <lineage>
        <taxon>Eukaryota</taxon>
        <taxon>Metazoa</taxon>
        <taxon>Ecdysozoa</taxon>
        <taxon>Arthropoda</taxon>
        <taxon>Crustacea</taxon>
        <taxon>Branchiopoda</taxon>
        <taxon>Diplostraca</taxon>
        <taxon>Cladocera</taxon>
        <taxon>Anomopoda</taxon>
        <taxon>Daphniidae</taxon>
        <taxon>Daphnia</taxon>
    </lineage>
</organism>
<comment type="caution">
    <text evidence="9">The sequence shown here is derived from an EMBL/GenBank/DDBJ whole genome shotgun (WGS) entry which is preliminary data.</text>
</comment>
<feature type="transmembrane region" description="Helical" evidence="8">
    <location>
        <begin position="39"/>
        <end position="56"/>
    </location>
</feature>
<dbReference type="Gene3D" id="1.10.287.70">
    <property type="match status" value="1"/>
</dbReference>
<reference evidence="9 10" key="1">
    <citation type="journal article" date="2023" name="Nucleic Acids Res.">
        <title>The hologenome of Daphnia magna reveals possible DNA methylation and microbiome-mediated evolution of the host genome.</title>
        <authorList>
            <person name="Chaturvedi A."/>
            <person name="Li X."/>
            <person name="Dhandapani V."/>
            <person name="Marshall H."/>
            <person name="Kissane S."/>
            <person name="Cuenca-Cambronero M."/>
            <person name="Asole G."/>
            <person name="Calvet F."/>
            <person name="Ruiz-Romero M."/>
            <person name="Marangio P."/>
            <person name="Guigo R."/>
            <person name="Rago D."/>
            <person name="Mirbahai L."/>
            <person name="Eastwood N."/>
            <person name="Colbourne J.K."/>
            <person name="Zhou J."/>
            <person name="Mallon E."/>
            <person name="Orsini L."/>
        </authorList>
    </citation>
    <scope>NUCLEOTIDE SEQUENCE [LARGE SCALE GENOMIC DNA]</scope>
    <source>
        <strain evidence="9">LRV0_1</strain>
    </source>
</reference>
<feature type="transmembrane region" description="Helical" evidence="8">
    <location>
        <begin position="232"/>
        <end position="252"/>
    </location>
</feature>
<evidence type="ECO:0000313" key="9">
    <source>
        <dbReference type="EMBL" id="KAK4030066.1"/>
    </source>
</evidence>
<evidence type="ECO:0000256" key="8">
    <source>
        <dbReference type="SAM" id="Phobius"/>
    </source>
</evidence>
<evidence type="ECO:0000313" key="10">
    <source>
        <dbReference type="Proteomes" id="UP001234178"/>
    </source>
</evidence>
<dbReference type="InterPro" id="IPR052192">
    <property type="entry name" value="Insect_Ionotropic_Sensory_Rcpt"/>
</dbReference>
<keyword evidence="10" id="KW-1185">Reference proteome</keyword>
<evidence type="ECO:0000256" key="4">
    <source>
        <dbReference type="ARBA" id="ARBA00022989"/>
    </source>
</evidence>
<comment type="subcellular location">
    <subcellularLocation>
        <location evidence="1">Cell membrane</location>
        <topology evidence="1">Multi-pass membrane protein</topology>
    </subcellularLocation>
</comment>